<evidence type="ECO:0000259" key="2">
    <source>
        <dbReference type="SMART" id="SM00998"/>
    </source>
</evidence>
<evidence type="ECO:0000313" key="3">
    <source>
        <dbReference type="EMBL" id="AKJ67112.1"/>
    </source>
</evidence>
<dbReference type="InterPro" id="IPR008948">
    <property type="entry name" value="L-Aspartase-like"/>
</dbReference>
<dbReference type="Pfam" id="PF00206">
    <property type="entry name" value="Lyase_1"/>
    <property type="match status" value="1"/>
</dbReference>
<dbReference type="Gene3D" id="1.20.200.10">
    <property type="entry name" value="Fumarase/aspartase (Central domain)"/>
    <property type="match status" value="1"/>
</dbReference>
<dbReference type="FunFam" id="1.20.200.10:FF:000014">
    <property type="entry name" value="3-carboxy-cis,cis-muconate cycloisomerase"/>
    <property type="match status" value="1"/>
</dbReference>
<dbReference type="AlphaFoldDB" id="A0A0G3EP73"/>
<accession>A0A0G3EP73</accession>
<reference evidence="4" key="1">
    <citation type="submission" date="2015-06" db="EMBL/GenBank/DDBJ databases">
        <authorList>
            <person name="Lim Y.L."/>
            <person name="Ee R."/>
            <person name="Yong D."/>
            <person name="How K.Y."/>
            <person name="Yin W.F."/>
            <person name="Chan K.G."/>
        </authorList>
    </citation>
    <scope>NUCLEOTIDE SEQUENCE [LARGE SCALE GENOMIC DNA]</scope>
    <source>
        <strain evidence="4">DSM 25325</strain>
    </source>
</reference>
<dbReference type="EMBL" id="CP011568">
    <property type="protein sequence ID" value="AKJ67112.1"/>
    <property type="molecule type" value="Genomic_DNA"/>
</dbReference>
<dbReference type="STRING" id="445709.ABW99_01580"/>
<name>A0A0G3EP73_9BURK</name>
<evidence type="ECO:0000313" key="4">
    <source>
        <dbReference type="Proteomes" id="UP000036700"/>
    </source>
</evidence>
<keyword evidence="4" id="KW-1185">Reference proteome</keyword>
<dbReference type="KEGG" id="ptx:ABW99_01580"/>
<dbReference type="SMART" id="SM00998">
    <property type="entry name" value="ADSL_C"/>
    <property type="match status" value="1"/>
</dbReference>
<comment type="similarity">
    <text evidence="1">Belongs to the class-II fumarase/aspartase family.</text>
</comment>
<proteinExistence type="inferred from homology"/>
<dbReference type="SUPFAM" id="SSF48557">
    <property type="entry name" value="L-aspartase-like"/>
    <property type="match status" value="1"/>
</dbReference>
<dbReference type="GO" id="GO:0016853">
    <property type="term" value="F:isomerase activity"/>
    <property type="evidence" value="ECO:0007669"/>
    <property type="project" value="UniProtKB-KW"/>
</dbReference>
<dbReference type="InterPro" id="IPR022761">
    <property type="entry name" value="Fumarate_lyase_N"/>
</dbReference>
<dbReference type="PANTHER" id="PTHR43172:SF2">
    <property type="entry name" value="ADENYLOSUCCINATE LYASE C-TERMINAL DOMAIN-CONTAINING PROTEIN"/>
    <property type="match status" value="1"/>
</dbReference>
<dbReference type="Pfam" id="PF10397">
    <property type="entry name" value="ADSL_C"/>
    <property type="match status" value="1"/>
</dbReference>
<feature type="domain" description="Adenylosuccinate lyase C-terminal" evidence="2">
    <location>
        <begin position="365"/>
        <end position="444"/>
    </location>
</feature>
<dbReference type="Proteomes" id="UP000036700">
    <property type="component" value="Chromosome"/>
</dbReference>
<dbReference type="Gene3D" id="1.10.40.30">
    <property type="entry name" value="Fumarase/aspartase (C-terminal domain)"/>
    <property type="match status" value="1"/>
</dbReference>
<dbReference type="InterPro" id="IPR019468">
    <property type="entry name" value="AdenyloSucc_lyase_C"/>
</dbReference>
<dbReference type="RefSeq" id="WP_047212649.1">
    <property type="nucleotide sequence ID" value="NZ_CP011568.3"/>
</dbReference>
<dbReference type="OrthoDB" id="9768878at2"/>
<evidence type="ECO:0000256" key="1">
    <source>
        <dbReference type="ARBA" id="ARBA00034772"/>
    </source>
</evidence>
<gene>
    <name evidence="3" type="ORF">ABW99_01580</name>
</gene>
<sequence>MTASIIDSIIFQGIFSTDEMRQVWSDENRTQKYLDIERALAIVQARLGLIPQEAADEIVRHCAIGQIDMGKLREQTERIGYPVLGVVSQLNALCRDKLGEYCHWGATTQDITDTATVLQIREALAIVERELGGISAAMARLAQQYRDTPMIGRSNLQQAIPVTFGYKMAGLLSAIERHRERLAQLKERVLVGEFAGAAGTLASLERGAMETQAGLCAELGLKQPLIAWHTIRDNIAEVGAFLGLVGGTLGKLSMDVKLMMQTEVGEVYEPYHHGRGSSSTMPQKRNPIASCYIHAAISVVRQHAASLMDAMVADHERSTGPWEIEWIVLPEAFCLMAGALRQSRQVLEGLQVDPVAMRRNLDLTDGLVMSEAVMMGLGKYIGREYAHDLVYDLCRQSIAERKPLIELLCAHPEIAAHVDRAGLEGMLDPANYLGQSALMVDRVLATLR</sequence>
<dbReference type="PRINTS" id="PR00145">
    <property type="entry name" value="ARGSUCLYASE"/>
</dbReference>
<keyword evidence="3" id="KW-0413">Isomerase</keyword>
<dbReference type="PRINTS" id="PR00149">
    <property type="entry name" value="FUMRATELYASE"/>
</dbReference>
<dbReference type="InterPro" id="IPR000362">
    <property type="entry name" value="Fumarate_lyase_fam"/>
</dbReference>
<dbReference type="PANTHER" id="PTHR43172">
    <property type="entry name" value="ADENYLOSUCCINATE LYASE"/>
    <property type="match status" value="1"/>
</dbReference>
<organism evidence="3 4">
    <name type="scientific">Pandoraea thiooxydans</name>
    <dbReference type="NCBI Taxonomy" id="445709"/>
    <lineage>
        <taxon>Bacteria</taxon>
        <taxon>Pseudomonadati</taxon>
        <taxon>Pseudomonadota</taxon>
        <taxon>Betaproteobacteria</taxon>
        <taxon>Burkholderiales</taxon>
        <taxon>Burkholderiaceae</taxon>
        <taxon>Pandoraea</taxon>
    </lineage>
</organism>
<protein>
    <submittedName>
        <fullName evidence="3">3-carboxy-cis,cis-muconate cycloisomerase</fullName>
    </submittedName>
</protein>
<dbReference type="CDD" id="cd01597">
    <property type="entry name" value="pCLME"/>
    <property type="match status" value="1"/>
</dbReference>
<dbReference type="PATRIC" id="fig|445709.3.peg.348"/>